<protein>
    <submittedName>
        <fullName evidence="3">Brassinosteroid-6-oxidase 1</fullName>
    </submittedName>
</protein>
<dbReference type="GO" id="GO:0010268">
    <property type="term" value="P:brassinosteroid homeostasis"/>
    <property type="evidence" value="ECO:0007669"/>
    <property type="project" value="TreeGrafter"/>
</dbReference>
<keyword evidence="2" id="KW-0408">Iron</keyword>
<keyword evidence="1" id="KW-0479">Metal-binding</keyword>
<dbReference type="GO" id="GO:0016125">
    <property type="term" value="P:sterol metabolic process"/>
    <property type="evidence" value="ECO:0007669"/>
    <property type="project" value="TreeGrafter"/>
</dbReference>
<dbReference type="AlphaFoldDB" id="A0A7J0GJI3"/>
<keyword evidence="4" id="KW-1185">Reference proteome</keyword>
<dbReference type="GO" id="GO:0004497">
    <property type="term" value="F:monooxygenase activity"/>
    <property type="evidence" value="ECO:0007669"/>
    <property type="project" value="InterPro"/>
</dbReference>
<dbReference type="InterPro" id="IPR001128">
    <property type="entry name" value="Cyt_P450"/>
</dbReference>
<reference evidence="3 4" key="1">
    <citation type="submission" date="2019-07" db="EMBL/GenBank/DDBJ databases">
        <title>De Novo Assembly of kiwifruit Actinidia rufa.</title>
        <authorList>
            <person name="Sugita-Konishi S."/>
            <person name="Sato K."/>
            <person name="Mori E."/>
            <person name="Abe Y."/>
            <person name="Kisaki G."/>
            <person name="Hamano K."/>
            <person name="Suezawa K."/>
            <person name="Otani M."/>
            <person name="Fukuda T."/>
            <person name="Manabe T."/>
            <person name="Gomi K."/>
            <person name="Tabuchi M."/>
            <person name="Akimitsu K."/>
            <person name="Kataoka I."/>
        </authorList>
    </citation>
    <scope>NUCLEOTIDE SEQUENCE [LARGE SCALE GENOMIC DNA]</scope>
    <source>
        <strain evidence="4">cv. Fuchu</strain>
    </source>
</reference>
<organism evidence="3 4">
    <name type="scientific">Actinidia rufa</name>
    <dbReference type="NCBI Taxonomy" id="165716"/>
    <lineage>
        <taxon>Eukaryota</taxon>
        <taxon>Viridiplantae</taxon>
        <taxon>Streptophyta</taxon>
        <taxon>Embryophyta</taxon>
        <taxon>Tracheophyta</taxon>
        <taxon>Spermatophyta</taxon>
        <taxon>Magnoliopsida</taxon>
        <taxon>eudicotyledons</taxon>
        <taxon>Gunneridae</taxon>
        <taxon>Pentapetalae</taxon>
        <taxon>asterids</taxon>
        <taxon>Ericales</taxon>
        <taxon>Actinidiaceae</taxon>
        <taxon>Actinidia</taxon>
    </lineage>
</organism>
<dbReference type="Proteomes" id="UP000585474">
    <property type="component" value="Unassembled WGS sequence"/>
</dbReference>
<evidence type="ECO:0000256" key="1">
    <source>
        <dbReference type="ARBA" id="ARBA00022723"/>
    </source>
</evidence>
<gene>
    <name evidence="3" type="ORF">Acr_22g0003330</name>
</gene>
<accession>A0A7J0GJI3</accession>
<evidence type="ECO:0000256" key="2">
    <source>
        <dbReference type="ARBA" id="ARBA00023004"/>
    </source>
</evidence>
<dbReference type="InterPro" id="IPR036396">
    <property type="entry name" value="Cyt_P450_sf"/>
</dbReference>
<dbReference type="GO" id="GO:0016705">
    <property type="term" value="F:oxidoreductase activity, acting on paired donors, with incorporation or reduction of molecular oxygen"/>
    <property type="evidence" value="ECO:0007669"/>
    <property type="project" value="InterPro"/>
</dbReference>
<name>A0A7J0GJI3_9ERIC</name>
<dbReference type="Pfam" id="PF00067">
    <property type="entry name" value="p450"/>
    <property type="match status" value="1"/>
</dbReference>
<sequence length="338" mass="39204">MLKDRLLPRMDKCMRLHLNNLNSKTIDIQKLTANMALFITFKQIMEIESNSSYEAFKTEFDKLMVGSLSLPINIPGTNYYRGFMVYFGLGGVLGRSSGFNPGPIPIRYIWPGLFWLGLDGWALVRLGKQGRKRVLRILREIIEKRSNSLMKHDDILDYLLKNEDSRYKLNDKEILDQVIMILYSGFETMSTTSMMAIKYLHDHPAALQELRDEHFVIRKRKKPEEPIKWNDYKSMSFTRAVLFETSRLATIVNGVLRKTTEEMELNGQEHGISQLLLPIWRGKQALPGKGVGRSYNFYISSVLRSQYRWEEVGGETILKFPRVEAPNGLHVRVSKYQD</sequence>
<dbReference type="Gene3D" id="1.10.630.10">
    <property type="entry name" value="Cytochrome P450"/>
    <property type="match status" value="1"/>
</dbReference>
<dbReference type="EMBL" id="BJWL01000022">
    <property type="protein sequence ID" value="GFZ10935.1"/>
    <property type="molecule type" value="Genomic_DNA"/>
</dbReference>
<dbReference type="GO" id="GO:0005506">
    <property type="term" value="F:iron ion binding"/>
    <property type="evidence" value="ECO:0007669"/>
    <property type="project" value="InterPro"/>
</dbReference>
<evidence type="ECO:0000313" key="4">
    <source>
        <dbReference type="Proteomes" id="UP000585474"/>
    </source>
</evidence>
<dbReference type="PANTHER" id="PTHR24286">
    <property type="entry name" value="CYTOCHROME P450 26"/>
    <property type="match status" value="1"/>
</dbReference>
<dbReference type="PANTHER" id="PTHR24286:SF105">
    <property type="entry name" value="CYTOCHROME P450 85A-LIKE"/>
    <property type="match status" value="1"/>
</dbReference>
<proteinExistence type="predicted"/>
<comment type="caution">
    <text evidence="3">The sequence shown here is derived from an EMBL/GenBank/DDBJ whole genome shotgun (WGS) entry which is preliminary data.</text>
</comment>
<evidence type="ECO:0000313" key="3">
    <source>
        <dbReference type="EMBL" id="GFZ10935.1"/>
    </source>
</evidence>
<dbReference type="SUPFAM" id="SSF48264">
    <property type="entry name" value="Cytochrome P450"/>
    <property type="match status" value="1"/>
</dbReference>
<dbReference type="OrthoDB" id="1372046at2759"/>
<dbReference type="GO" id="GO:0016132">
    <property type="term" value="P:brassinosteroid biosynthetic process"/>
    <property type="evidence" value="ECO:0007669"/>
    <property type="project" value="TreeGrafter"/>
</dbReference>
<dbReference type="GO" id="GO:0020037">
    <property type="term" value="F:heme binding"/>
    <property type="evidence" value="ECO:0007669"/>
    <property type="project" value="InterPro"/>
</dbReference>